<accession>A0ABW8U9E4</accession>
<keyword evidence="2" id="KW-1185">Reference proteome</keyword>
<evidence type="ECO:0000313" key="2">
    <source>
        <dbReference type="Proteomes" id="UP001624684"/>
    </source>
</evidence>
<evidence type="ECO:0000313" key="1">
    <source>
        <dbReference type="EMBL" id="MFL1733067.1"/>
    </source>
</evidence>
<reference evidence="1 2" key="1">
    <citation type="submission" date="2024-11" db="EMBL/GenBank/DDBJ databases">
        <title>First Report of Moraxella oculi in Brazil in an Infectious Bovine Keratoconjunctivitis Outbreak.</title>
        <authorList>
            <person name="Carvalho C.V."/>
            <person name="Domingues R."/>
            <person name="Coutinho C."/>
            <person name="Honorio N.T.B.S."/>
            <person name="Faza D.R.L.R."/>
            <person name="Carvalho W.A."/>
            <person name="Machado A.B.F."/>
            <person name="Martins M.F."/>
            <person name="Gaspar E.B."/>
        </authorList>
    </citation>
    <scope>NUCLEOTIDE SEQUENCE [LARGE SCALE GENOMIC DNA]</scope>
    <source>
        <strain evidence="1 2">2117LE</strain>
    </source>
</reference>
<dbReference type="Proteomes" id="UP001624684">
    <property type="component" value="Unassembled WGS sequence"/>
</dbReference>
<dbReference type="EMBL" id="JBJJXE010000020">
    <property type="protein sequence ID" value="MFL1733067.1"/>
    <property type="molecule type" value="Genomic_DNA"/>
</dbReference>
<comment type="caution">
    <text evidence="1">The sequence shown here is derived from an EMBL/GenBank/DDBJ whole genome shotgun (WGS) entry which is preliminary data.</text>
</comment>
<organism evidence="1 2">
    <name type="scientific">Moraxella oculi</name>
    <dbReference type="NCBI Taxonomy" id="2940516"/>
    <lineage>
        <taxon>Bacteria</taxon>
        <taxon>Pseudomonadati</taxon>
        <taxon>Pseudomonadota</taxon>
        <taxon>Gammaproteobacteria</taxon>
        <taxon>Moraxellales</taxon>
        <taxon>Moraxellaceae</taxon>
        <taxon>Moraxella</taxon>
    </lineage>
</organism>
<protein>
    <submittedName>
        <fullName evidence="1">Uncharacterized protein</fullName>
    </submittedName>
</protein>
<dbReference type="RefSeq" id="WP_249101943.1">
    <property type="nucleotide sequence ID" value="NZ_JAMBAQ010000023.1"/>
</dbReference>
<gene>
    <name evidence="1" type="ORF">ACJHVH_08755</name>
</gene>
<sequence>MNAKKSKTPVLVPKRERIVSAQHYLQEVAKHQDNIKEVEFIPPKLGSRSFGSFRVRYDTPVLFPEGA</sequence>
<name>A0ABW8U9E4_9GAMM</name>
<proteinExistence type="predicted"/>